<evidence type="ECO:0000259" key="5">
    <source>
        <dbReference type="Pfam" id="PF01212"/>
    </source>
</evidence>
<dbReference type="InterPro" id="IPR015422">
    <property type="entry name" value="PyrdxlP-dep_Trfase_small"/>
</dbReference>
<dbReference type="SUPFAM" id="SSF53383">
    <property type="entry name" value="PLP-dependent transferases"/>
    <property type="match status" value="1"/>
</dbReference>
<name>A0ABS2BHV0_9NEIS</name>
<comment type="similarity">
    <text evidence="2">Belongs to the threonine aldolase family.</text>
</comment>
<comment type="cofactor">
    <cofactor evidence="1">
        <name>pyridoxal 5'-phosphate</name>
        <dbReference type="ChEBI" id="CHEBI:597326"/>
    </cofactor>
</comment>
<dbReference type="InterPro" id="IPR001597">
    <property type="entry name" value="ArAA_b-elim_lyase/Thr_aldolase"/>
</dbReference>
<accession>A0ABS2BHV0</accession>
<evidence type="ECO:0000256" key="4">
    <source>
        <dbReference type="ARBA" id="ARBA00022898"/>
    </source>
</evidence>
<dbReference type="PANTHER" id="PTHR48097">
    <property type="entry name" value="L-THREONINE ALDOLASE-RELATED"/>
    <property type="match status" value="1"/>
</dbReference>
<sequence>MEWIDVRSDTVTQPTPAMRAAMAEAVVGDDVYGDDPAVASLEAAAAERLGKAAALFVPTGTFGNQLAMFTHCERGDEVIVAEDSHIVWHEVGGAAIIAGVNLRPVPVLNGDAVRTRIRPGGDIHLPRTGLVCVENARGAGSVMPLATMREIHEVANHAGIPVHLDGARLFNAAVALGVEARELAQYADSVMFCLSKGLAAPVGSILAGPAGFIEKARKKRKLMGGGMRQAGVLAAPGLIALNDMSARLGDDHANARRLAELLEKLPGVVVHRDQLQINMVFFELLDIHQNPDDLVAKLLAQGIKANPPEDGLWRFVTHWQTGPAEVERVAQAFGQALLH</sequence>
<dbReference type="Gene3D" id="3.90.1150.10">
    <property type="entry name" value="Aspartate Aminotransferase, domain 1"/>
    <property type="match status" value="1"/>
</dbReference>
<dbReference type="Gene3D" id="3.40.640.10">
    <property type="entry name" value="Type I PLP-dependent aspartate aminotransferase-like (Major domain)"/>
    <property type="match status" value="1"/>
</dbReference>
<evidence type="ECO:0000313" key="6">
    <source>
        <dbReference type="EMBL" id="MBM3115182.1"/>
    </source>
</evidence>
<comment type="subunit">
    <text evidence="3">Homotetramer.</text>
</comment>
<evidence type="ECO:0000313" key="7">
    <source>
        <dbReference type="Proteomes" id="UP000809431"/>
    </source>
</evidence>
<dbReference type="EMBL" id="JAESND010000001">
    <property type="protein sequence ID" value="MBM3115182.1"/>
    <property type="molecule type" value="Genomic_DNA"/>
</dbReference>
<dbReference type="InterPro" id="IPR015424">
    <property type="entry name" value="PyrdxlP-dep_Trfase"/>
</dbReference>
<organism evidence="6 7">
    <name type="scientific">Jeongeupia naejangsanensis</name>
    <dbReference type="NCBI Taxonomy" id="613195"/>
    <lineage>
        <taxon>Bacteria</taxon>
        <taxon>Pseudomonadati</taxon>
        <taxon>Pseudomonadota</taxon>
        <taxon>Betaproteobacteria</taxon>
        <taxon>Neisseriales</taxon>
        <taxon>Chitinibacteraceae</taxon>
        <taxon>Jeongeupia</taxon>
    </lineage>
</organism>
<evidence type="ECO:0000256" key="2">
    <source>
        <dbReference type="ARBA" id="ARBA00006966"/>
    </source>
</evidence>
<protein>
    <submittedName>
        <fullName evidence="6">Threonine aldolase family protein</fullName>
    </submittedName>
</protein>
<evidence type="ECO:0000256" key="3">
    <source>
        <dbReference type="ARBA" id="ARBA00011881"/>
    </source>
</evidence>
<comment type="caution">
    <text evidence="6">The sequence shown here is derived from an EMBL/GenBank/DDBJ whole genome shotgun (WGS) entry which is preliminary data.</text>
</comment>
<dbReference type="InterPro" id="IPR023603">
    <property type="entry name" value="Low_specificity_L-TA-like"/>
</dbReference>
<dbReference type="Pfam" id="PF01212">
    <property type="entry name" value="Beta_elim_lyase"/>
    <property type="match status" value="1"/>
</dbReference>
<dbReference type="NCBIfam" id="NF041359">
    <property type="entry name" value="GntG_guanitoxin"/>
    <property type="match status" value="1"/>
</dbReference>
<dbReference type="RefSeq" id="WP_203536824.1">
    <property type="nucleotide sequence ID" value="NZ_JAESND010000001.1"/>
</dbReference>
<feature type="domain" description="Aromatic amino acid beta-eliminating lyase/threonine aldolase" evidence="5">
    <location>
        <begin position="5"/>
        <end position="282"/>
    </location>
</feature>
<keyword evidence="7" id="KW-1185">Reference proteome</keyword>
<dbReference type="InterPro" id="IPR015421">
    <property type="entry name" value="PyrdxlP-dep_Trfase_major"/>
</dbReference>
<dbReference type="PANTHER" id="PTHR48097:SF9">
    <property type="entry name" value="L-THREONINE ALDOLASE"/>
    <property type="match status" value="1"/>
</dbReference>
<dbReference type="PIRSF" id="PIRSF017617">
    <property type="entry name" value="Thr_aldolase"/>
    <property type="match status" value="1"/>
</dbReference>
<reference evidence="6 7" key="1">
    <citation type="submission" date="2021-01" db="EMBL/GenBank/DDBJ databases">
        <title>Draft Genome Sequence and Polyhydroxyalkanoate Biosynthetic Potential of Jeongeupia naejangsanensis Type Strain DSM 24253.</title>
        <authorList>
            <person name="Turrini P."/>
            <person name="Artuso I."/>
            <person name="Lugli G.A."/>
            <person name="Frangipani E."/>
            <person name="Ventura M."/>
            <person name="Visca P."/>
        </authorList>
    </citation>
    <scope>NUCLEOTIDE SEQUENCE [LARGE SCALE GENOMIC DNA]</scope>
    <source>
        <strain evidence="6 7">DSM 24253</strain>
    </source>
</reference>
<evidence type="ECO:0000256" key="1">
    <source>
        <dbReference type="ARBA" id="ARBA00001933"/>
    </source>
</evidence>
<dbReference type="Proteomes" id="UP000809431">
    <property type="component" value="Unassembled WGS sequence"/>
</dbReference>
<proteinExistence type="inferred from homology"/>
<dbReference type="CDD" id="cd06502">
    <property type="entry name" value="TA_like"/>
    <property type="match status" value="1"/>
</dbReference>
<keyword evidence="4" id="KW-0663">Pyridoxal phosphate</keyword>
<gene>
    <name evidence="6" type="ORF">JMJ54_05005</name>
</gene>